<feature type="compositionally biased region" description="Low complexity" evidence="1">
    <location>
        <begin position="18"/>
        <end position="31"/>
    </location>
</feature>
<evidence type="ECO:0000313" key="2">
    <source>
        <dbReference type="EMBL" id="KAK5545989.1"/>
    </source>
</evidence>
<evidence type="ECO:0000256" key="1">
    <source>
        <dbReference type="SAM" id="MobiDB-lite"/>
    </source>
</evidence>
<feature type="compositionally biased region" description="Basic residues" evidence="1">
    <location>
        <begin position="299"/>
        <end position="316"/>
    </location>
</feature>
<proteinExistence type="predicted"/>
<dbReference type="AlphaFoldDB" id="A0AAV9QM22"/>
<gene>
    <name evidence="2" type="ORF">LTR25_001000</name>
</gene>
<feature type="compositionally biased region" description="Basic and acidic residues" evidence="1">
    <location>
        <begin position="317"/>
        <end position="337"/>
    </location>
</feature>
<dbReference type="PANTHER" id="PTHR38887:SF1">
    <property type="entry name" value="RAS MODIFICATION PROTEIN ERF4"/>
    <property type="match status" value="1"/>
</dbReference>
<keyword evidence="3" id="KW-1185">Reference proteome</keyword>
<evidence type="ECO:0000313" key="3">
    <source>
        <dbReference type="Proteomes" id="UP001345827"/>
    </source>
</evidence>
<name>A0AAV9QM22_9PEZI</name>
<organism evidence="2 3">
    <name type="scientific">Vermiconidia calcicola</name>
    <dbReference type="NCBI Taxonomy" id="1690605"/>
    <lineage>
        <taxon>Eukaryota</taxon>
        <taxon>Fungi</taxon>
        <taxon>Dikarya</taxon>
        <taxon>Ascomycota</taxon>
        <taxon>Pezizomycotina</taxon>
        <taxon>Dothideomycetes</taxon>
        <taxon>Dothideomycetidae</taxon>
        <taxon>Mycosphaerellales</taxon>
        <taxon>Extremaceae</taxon>
        <taxon>Vermiconidia</taxon>
    </lineage>
</organism>
<protein>
    <submittedName>
        <fullName evidence="2">Uncharacterized protein</fullName>
    </submittedName>
</protein>
<comment type="caution">
    <text evidence="2">The sequence shown here is derived from an EMBL/GenBank/DDBJ whole genome shotgun (WGS) entry which is preliminary data.</text>
</comment>
<reference evidence="2 3" key="1">
    <citation type="submission" date="2023-06" db="EMBL/GenBank/DDBJ databases">
        <title>Black Yeasts Isolated from many extreme environments.</title>
        <authorList>
            <person name="Coleine C."/>
            <person name="Stajich J.E."/>
            <person name="Selbmann L."/>
        </authorList>
    </citation>
    <scope>NUCLEOTIDE SEQUENCE [LARGE SCALE GENOMIC DNA]</scope>
    <source>
        <strain evidence="2 3">CCFEE 5887</strain>
    </source>
</reference>
<dbReference type="InterPro" id="IPR053221">
    <property type="entry name" value="Burnettramic_acid_biosynth"/>
</dbReference>
<accession>A0AAV9QM22</accession>
<feature type="region of interest" description="Disordered" evidence="1">
    <location>
        <begin position="1"/>
        <end position="34"/>
    </location>
</feature>
<sequence>MPSHAYMEEPPPPPYPYPYTSTSTSAGASASAKEESEVISRSLAWIPAPPSPSQSRQYPPLPVPVAIPQIQPATIMSGPMPFYRAYSNLLLQHSVSIEDFVHFIDSIDIALAPAPPFQVAQLASTGLGFVPHHWAQVASGAVGMAAGAGNAAFTAGRSRMFMNKVNQEFFAPRGLKASIKKDKDLNIMLGENPDQYHPPRIAPPGHSPAAVTVAERRLFALQGLVAPLTFEVPPPDAQRRNMMDRLTAKGVNRKIQKGRKDAVKAAQKQGVPYQNADMALLGNPYESSSSSSDSESDRHRPHKGKHGPKKVRSKKAARGDKKLAKKAGEQAKDDAKQAAKLSWIVIENLHPPQQQRHAQEYHHIGRGY</sequence>
<feature type="region of interest" description="Disordered" evidence="1">
    <location>
        <begin position="249"/>
        <end position="337"/>
    </location>
</feature>
<dbReference type="PANTHER" id="PTHR38887">
    <property type="entry name" value="CHROMOSOME 21, WHOLE GENOME SHOTGUN SEQUENCE"/>
    <property type="match status" value="1"/>
</dbReference>
<dbReference type="EMBL" id="JAXLQG010000001">
    <property type="protein sequence ID" value="KAK5545989.1"/>
    <property type="molecule type" value="Genomic_DNA"/>
</dbReference>
<dbReference type="Proteomes" id="UP001345827">
    <property type="component" value="Unassembled WGS sequence"/>
</dbReference>